<dbReference type="AlphaFoldDB" id="A0A6I6JDI5"/>
<dbReference type="KEGG" id="psel:GM415_02985"/>
<protein>
    <recommendedName>
        <fullName evidence="3">STAS/SEC14 domain-containing protein</fullName>
    </recommendedName>
</protein>
<dbReference type="RefSeq" id="WP_158946355.1">
    <property type="nucleotide sequence ID" value="NZ_CP046400.1"/>
</dbReference>
<gene>
    <name evidence="1" type="ORF">GM415_02985</name>
</gene>
<organism evidence="1 2">
    <name type="scientific">Pseudodesulfovibrio cashew</name>
    <dbReference type="NCBI Taxonomy" id="2678688"/>
    <lineage>
        <taxon>Bacteria</taxon>
        <taxon>Pseudomonadati</taxon>
        <taxon>Thermodesulfobacteriota</taxon>
        <taxon>Desulfovibrionia</taxon>
        <taxon>Desulfovibrionales</taxon>
        <taxon>Desulfovibrionaceae</taxon>
    </lineage>
</organism>
<dbReference type="EMBL" id="CP046400">
    <property type="protein sequence ID" value="QGY39130.1"/>
    <property type="molecule type" value="Genomic_DNA"/>
</dbReference>
<evidence type="ECO:0000313" key="1">
    <source>
        <dbReference type="EMBL" id="QGY39130.1"/>
    </source>
</evidence>
<dbReference type="Proteomes" id="UP000428328">
    <property type="component" value="Chromosome"/>
</dbReference>
<accession>A0A6I6JDI5</accession>
<sequence length="122" mass="13704">MKIEVKGGRLHVCSSGTIGSTPEFLAYVRPQIAKIKKHDILRVLSDERGITFELDYAEIVELAETVANLAARPLGIRVAVLMSATTPEFHRNYETAAVNRAMVYRAFDDEEEALAWLRERGK</sequence>
<evidence type="ECO:0000313" key="2">
    <source>
        <dbReference type="Proteomes" id="UP000428328"/>
    </source>
</evidence>
<evidence type="ECO:0008006" key="3">
    <source>
        <dbReference type="Google" id="ProtNLM"/>
    </source>
</evidence>
<proteinExistence type="predicted"/>
<name>A0A6I6JDI5_9BACT</name>
<reference evidence="1 2" key="1">
    <citation type="submission" date="2019-11" db="EMBL/GenBank/DDBJ databases">
        <authorList>
            <person name="Zheng R.K."/>
            <person name="Sun C.M."/>
        </authorList>
    </citation>
    <scope>NUCLEOTIDE SEQUENCE [LARGE SCALE GENOMIC DNA]</scope>
    <source>
        <strain evidence="1 2">SRB007</strain>
    </source>
</reference>
<keyword evidence="2" id="KW-1185">Reference proteome</keyword>